<sequence>MRDELTLISLSRVRPFAPYFPRNCQRSNNTQDSASLSLYPSGIMVRVRFSAAPEMSYVTKLYDYAAIVSITLFKVSEVPCTINGVENPHATIPGTTSKTKKVAMVDPS</sequence>
<proteinExistence type="predicted"/>
<evidence type="ECO:0000313" key="2">
    <source>
        <dbReference type="Proteomes" id="UP000654913"/>
    </source>
</evidence>
<protein>
    <submittedName>
        <fullName evidence="1">Uncharacterized protein</fullName>
    </submittedName>
</protein>
<accession>A0A7R7XW26</accession>
<evidence type="ECO:0000313" key="1">
    <source>
        <dbReference type="EMBL" id="BCS28777.1"/>
    </source>
</evidence>
<dbReference type="EMBL" id="AP024449">
    <property type="protein sequence ID" value="BCS28777.1"/>
    <property type="molecule type" value="Genomic_DNA"/>
</dbReference>
<organism evidence="1 2">
    <name type="scientific">Aspergillus puulaauensis</name>
    <dbReference type="NCBI Taxonomy" id="1220207"/>
    <lineage>
        <taxon>Eukaryota</taxon>
        <taxon>Fungi</taxon>
        <taxon>Dikarya</taxon>
        <taxon>Ascomycota</taxon>
        <taxon>Pezizomycotina</taxon>
        <taxon>Eurotiomycetes</taxon>
        <taxon>Eurotiomycetidae</taxon>
        <taxon>Eurotiales</taxon>
        <taxon>Aspergillaceae</taxon>
        <taxon>Aspergillus</taxon>
    </lineage>
</organism>
<name>A0A7R7XW26_9EURO</name>
<dbReference type="AlphaFoldDB" id="A0A7R7XW26"/>
<keyword evidence="2" id="KW-1185">Reference proteome</keyword>
<dbReference type="GeneID" id="64978774"/>
<gene>
    <name evidence="1" type="ORF">APUU_70347S</name>
</gene>
<dbReference type="KEGG" id="apuu:APUU_70347S"/>
<dbReference type="RefSeq" id="XP_041560963.1">
    <property type="nucleotide sequence ID" value="XM_041695209.1"/>
</dbReference>
<reference evidence="1" key="2">
    <citation type="submission" date="2021-02" db="EMBL/GenBank/DDBJ databases">
        <title>Aspergillus puulaauensis MK2 genome sequence.</title>
        <authorList>
            <person name="Futagami T."/>
            <person name="Mori K."/>
            <person name="Kadooka C."/>
            <person name="Tanaka T."/>
        </authorList>
    </citation>
    <scope>NUCLEOTIDE SEQUENCE</scope>
    <source>
        <strain evidence="1">MK2</strain>
    </source>
</reference>
<reference evidence="1" key="1">
    <citation type="submission" date="2021-01" db="EMBL/GenBank/DDBJ databases">
        <authorList>
            <consortium name="Aspergillus puulaauensis MK2 genome sequencing consortium"/>
            <person name="Kazuki M."/>
            <person name="Futagami T."/>
        </authorList>
    </citation>
    <scope>NUCLEOTIDE SEQUENCE</scope>
    <source>
        <strain evidence="1">MK2</strain>
    </source>
</reference>
<dbReference type="Proteomes" id="UP000654913">
    <property type="component" value="Chromosome 7"/>
</dbReference>